<dbReference type="SUPFAM" id="SSF53807">
    <property type="entry name" value="Helical backbone' metal receptor"/>
    <property type="match status" value="1"/>
</dbReference>
<sequence length="322" mass="32859">MSSSRTSRRAVLTATIATGALLLTGCGGDSGDSAAAEGSDTRQVTDATGRKVQVPAAPQKVVALSEPTLDASLALGIEPIGTTAGRGQSGVSSYLADKAGKAEVVATVAEADMEKLAALQPDLILLDETTAVKGEVAKLQAIAPTVVTAKLNEDWTNAFTATADALNKKARATELLDGFEADVASTTKRLGSNAGAVVSVIRWQNGAPSVVGRGVGHVGATLTALGLDRPKDQQGTGTGHSEPVSLEKLSTIDGDWLFFGALGDKAVGEQAYEEAREVPNFGRLKAEQQGQVVVIDGSAWNSAGGPLAARVVLDDVTKALVS</sequence>
<dbReference type="Gene3D" id="3.40.50.1980">
    <property type="entry name" value="Nitrogenase molybdenum iron protein domain"/>
    <property type="match status" value="2"/>
</dbReference>
<feature type="domain" description="Fe/B12 periplasmic-binding" evidence="6">
    <location>
        <begin position="60"/>
        <end position="322"/>
    </location>
</feature>
<gene>
    <name evidence="7" type="ORF">STRCI_000338</name>
</gene>
<dbReference type="Proteomes" id="UP001164439">
    <property type="component" value="Chromosome"/>
</dbReference>
<evidence type="ECO:0000256" key="4">
    <source>
        <dbReference type="ARBA" id="ARBA00022729"/>
    </source>
</evidence>
<evidence type="ECO:0000256" key="2">
    <source>
        <dbReference type="ARBA" id="ARBA00008814"/>
    </source>
</evidence>
<accession>A0ABY7K675</accession>
<keyword evidence="4" id="KW-0732">Signal</keyword>
<dbReference type="PROSITE" id="PS51257">
    <property type="entry name" value="PROKAR_LIPOPROTEIN"/>
    <property type="match status" value="1"/>
</dbReference>
<reference evidence="7" key="1">
    <citation type="submission" date="2022-12" db="EMBL/GenBank/DDBJ databases">
        <authorList>
            <person name="Ruckert C."/>
            <person name="Busche T."/>
            <person name="Kalinowski J."/>
            <person name="Wittmann C."/>
        </authorList>
    </citation>
    <scope>NUCLEOTIDE SEQUENCE</scope>
    <source>
        <strain evidence="7">DSM 40467</strain>
    </source>
</reference>
<evidence type="ECO:0000313" key="7">
    <source>
        <dbReference type="EMBL" id="WAZ19300.1"/>
    </source>
</evidence>
<comment type="similarity">
    <text evidence="2">Belongs to the bacterial solute-binding protein 8 family.</text>
</comment>
<dbReference type="PANTHER" id="PTHR30532:SF1">
    <property type="entry name" value="IRON(3+)-HYDROXAMATE-BINDING PROTEIN FHUD"/>
    <property type="match status" value="1"/>
</dbReference>
<dbReference type="Pfam" id="PF01497">
    <property type="entry name" value="Peripla_BP_2"/>
    <property type="match status" value="1"/>
</dbReference>
<organism evidence="7 8">
    <name type="scientific">Streptomyces cinnabarinus</name>
    <dbReference type="NCBI Taxonomy" id="67287"/>
    <lineage>
        <taxon>Bacteria</taxon>
        <taxon>Bacillati</taxon>
        <taxon>Actinomycetota</taxon>
        <taxon>Actinomycetes</taxon>
        <taxon>Kitasatosporales</taxon>
        <taxon>Streptomycetaceae</taxon>
        <taxon>Streptomyces</taxon>
    </lineage>
</organism>
<dbReference type="InterPro" id="IPR006311">
    <property type="entry name" value="TAT_signal"/>
</dbReference>
<evidence type="ECO:0000313" key="8">
    <source>
        <dbReference type="Proteomes" id="UP001164439"/>
    </source>
</evidence>
<dbReference type="PROSITE" id="PS51318">
    <property type="entry name" value="TAT"/>
    <property type="match status" value="1"/>
</dbReference>
<dbReference type="RefSeq" id="WP_269656986.1">
    <property type="nucleotide sequence ID" value="NZ_CP114413.1"/>
</dbReference>
<evidence type="ECO:0000256" key="3">
    <source>
        <dbReference type="ARBA" id="ARBA00022448"/>
    </source>
</evidence>
<protein>
    <submittedName>
        <fullName evidence="7">ABC transporter substrate-binding protein</fullName>
    </submittedName>
</protein>
<dbReference type="PANTHER" id="PTHR30532">
    <property type="entry name" value="IRON III DICITRATE-BINDING PERIPLASMIC PROTEIN"/>
    <property type="match status" value="1"/>
</dbReference>
<keyword evidence="8" id="KW-1185">Reference proteome</keyword>
<keyword evidence="3" id="KW-0813">Transport</keyword>
<evidence type="ECO:0000256" key="5">
    <source>
        <dbReference type="SAM" id="MobiDB-lite"/>
    </source>
</evidence>
<dbReference type="InterPro" id="IPR051313">
    <property type="entry name" value="Bact_iron-sidero_bind"/>
</dbReference>
<evidence type="ECO:0000259" key="6">
    <source>
        <dbReference type="PROSITE" id="PS50983"/>
    </source>
</evidence>
<dbReference type="EMBL" id="CP114413">
    <property type="protein sequence ID" value="WAZ19300.1"/>
    <property type="molecule type" value="Genomic_DNA"/>
</dbReference>
<feature type="region of interest" description="Disordered" evidence="5">
    <location>
        <begin position="31"/>
        <end position="52"/>
    </location>
</feature>
<dbReference type="PROSITE" id="PS50983">
    <property type="entry name" value="FE_B12_PBP"/>
    <property type="match status" value="1"/>
</dbReference>
<comment type="subcellular location">
    <subcellularLocation>
        <location evidence="1">Cell envelope</location>
    </subcellularLocation>
</comment>
<evidence type="ECO:0000256" key="1">
    <source>
        <dbReference type="ARBA" id="ARBA00004196"/>
    </source>
</evidence>
<dbReference type="InterPro" id="IPR002491">
    <property type="entry name" value="ABC_transptr_periplasmic_BD"/>
</dbReference>
<name>A0ABY7K675_9ACTN</name>
<proteinExistence type="inferred from homology"/>